<protein>
    <submittedName>
        <fullName evidence="1">Uncharacterized protein</fullName>
    </submittedName>
</protein>
<comment type="caution">
    <text evidence="1">The sequence shown here is derived from an EMBL/GenBank/DDBJ whole genome shotgun (WGS) entry which is preliminary data.</text>
</comment>
<gene>
    <name evidence="1" type="ORF">MKS88_003478</name>
</gene>
<proteinExistence type="predicted"/>
<name>A0ACB9Y9F9_PLABR</name>
<dbReference type="Proteomes" id="UP001056978">
    <property type="component" value="Chromosome 10"/>
</dbReference>
<evidence type="ECO:0000313" key="1">
    <source>
        <dbReference type="EMBL" id="KAI4838055.1"/>
    </source>
</evidence>
<accession>A0ACB9Y9F9</accession>
<evidence type="ECO:0000313" key="2">
    <source>
        <dbReference type="Proteomes" id="UP001056978"/>
    </source>
</evidence>
<keyword evidence="2" id="KW-1185">Reference proteome</keyword>
<reference evidence="1" key="1">
    <citation type="submission" date="2022-06" db="EMBL/GenBank/DDBJ databases">
        <title>The First Complete Genome of the Simian Malaria Parasite Plasmodium brasilianum.</title>
        <authorList>
            <person name="Bajic M."/>
            <person name="Ravishankar S."/>
        </authorList>
    </citation>
    <scope>NUCLEOTIDE SEQUENCE</scope>
    <source>
        <strain evidence="1">Bolivian I</strain>
    </source>
</reference>
<organism evidence="1 2">
    <name type="scientific">Plasmodium brasilianum</name>
    <dbReference type="NCBI Taxonomy" id="5824"/>
    <lineage>
        <taxon>Eukaryota</taxon>
        <taxon>Sar</taxon>
        <taxon>Alveolata</taxon>
        <taxon>Apicomplexa</taxon>
        <taxon>Aconoidasida</taxon>
        <taxon>Haemosporida</taxon>
        <taxon>Plasmodiidae</taxon>
        <taxon>Plasmodium</taxon>
        <taxon>Plasmodium (Plasmodium)</taxon>
    </lineage>
</organism>
<sequence>MERKTMLLLFVKITAFSRRSKSLVECYNKRRKLYGRNYRLMAKNKQDKDSSILYLKEEIPNGVNYIKDIFNNEKCTSGKTKQSNGSSQRNKRVHKKNMKNKSCIFETKKYSHLEKKIFKELDYVDFLKNNRTISDKIYKKIILKKCGLRVALPLLLFLVLTVSFILDNFCGCGLTRGLLKLIIHSSPVVEVDILKNNPFFSHITRIKPLSEVFEKDEISSAFAYLYAFLTKPSLNPFTQALVETTSNSVKKVRNYCVSGFLGFLIYFVPIFILSIILISGLVYYHKKVKKFDKIKLRKR</sequence>
<dbReference type="EMBL" id="CM043778">
    <property type="protein sequence ID" value="KAI4838055.1"/>
    <property type="molecule type" value="Genomic_DNA"/>
</dbReference>